<dbReference type="STRING" id="325452.A0A3R7GZ14"/>
<dbReference type="EMBL" id="MBDN02000136">
    <property type="protein sequence ID" value="RLN79686.1"/>
    <property type="molecule type" value="Genomic_DNA"/>
</dbReference>
<feature type="coiled-coil region" evidence="1">
    <location>
        <begin position="206"/>
        <end position="257"/>
    </location>
</feature>
<comment type="caution">
    <text evidence="3">The sequence shown here is derived from an EMBL/GenBank/DDBJ whole genome shotgun (WGS) entry which is preliminary data.</text>
</comment>
<organism evidence="3 4">
    <name type="scientific">Phytophthora kernoviae</name>
    <dbReference type="NCBI Taxonomy" id="325452"/>
    <lineage>
        <taxon>Eukaryota</taxon>
        <taxon>Sar</taxon>
        <taxon>Stramenopiles</taxon>
        <taxon>Oomycota</taxon>
        <taxon>Peronosporomycetes</taxon>
        <taxon>Peronosporales</taxon>
        <taxon>Peronosporaceae</taxon>
        <taxon>Phytophthora</taxon>
    </lineage>
</organism>
<evidence type="ECO:0000313" key="5">
    <source>
        <dbReference type="Proteomes" id="UP000285883"/>
    </source>
</evidence>
<dbReference type="EMBL" id="MAYM02001244">
    <property type="protein sequence ID" value="RLN21423.1"/>
    <property type="molecule type" value="Genomic_DNA"/>
</dbReference>
<evidence type="ECO:0000313" key="3">
    <source>
        <dbReference type="EMBL" id="RLN79686.1"/>
    </source>
</evidence>
<dbReference type="Proteomes" id="UP000285624">
    <property type="component" value="Unassembled WGS sequence"/>
</dbReference>
<keyword evidence="1" id="KW-0175">Coiled coil</keyword>
<evidence type="ECO:0000313" key="4">
    <source>
        <dbReference type="Proteomes" id="UP000285624"/>
    </source>
</evidence>
<evidence type="ECO:0000256" key="1">
    <source>
        <dbReference type="SAM" id="Coils"/>
    </source>
</evidence>
<name>A0A3R7GZ14_9STRA</name>
<dbReference type="AlphaFoldDB" id="A0A3R7GZ14"/>
<keyword evidence="4" id="KW-1185">Reference proteome</keyword>
<evidence type="ECO:0000313" key="2">
    <source>
        <dbReference type="EMBL" id="RLN21423.1"/>
    </source>
</evidence>
<accession>A0A3R7GZ14</accession>
<protein>
    <submittedName>
        <fullName evidence="3">Uncharacterized protein</fullName>
    </submittedName>
</protein>
<reference evidence="4 5" key="1">
    <citation type="submission" date="2018-07" db="EMBL/GenBank/DDBJ databases">
        <title>Genome sequencing of oomycete isolates from Chile give support for New Zealand origin for Phytophthora kernoviae and make available the first Nothophytophthora sp. genome.</title>
        <authorList>
            <person name="Studholme D.J."/>
            <person name="Sanfuentes E."/>
            <person name="Panda P."/>
            <person name="Hill R."/>
            <person name="Sambles C."/>
            <person name="Grant M."/>
            <person name="Williams N.M."/>
            <person name="Mcdougal R.L."/>
        </authorList>
    </citation>
    <scope>NUCLEOTIDE SEQUENCE [LARGE SCALE GENOMIC DNA]</scope>
    <source>
        <strain evidence="2">Chile2</strain>
        <strain evidence="3">Chile4</strain>
    </source>
</reference>
<sequence length="272" mass="32378">MTLKPRLEKTQRSLRDLEDDVARIYHQKQKEAETQHREFEKERLQLLEKLQQVEQTKKSKKLELYQNQEEMDKETTKETTKVMDKFLESCEQWPSKLNKLSVDLTGKAEDLEREEVENVTKWLESDAATCMKSMAKWQQETEEFEAVERQLMDDRVVELETQLAQKRAVEREKEMELPSLRADQDELLRSTHAVPKEEWDTLVSVKEAMTTELLTLNEQLKQQSEQFVRVSEERDGLNEQNHKLQEEVKRLREVTEQSILQKKEFAKLNAQL</sequence>
<proteinExistence type="predicted"/>
<dbReference type="Proteomes" id="UP000285883">
    <property type="component" value="Unassembled WGS sequence"/>
</dbReference>
<feature type="coiled-coil region" evidence="1">
    <location>
        <begin position="7"/>
        <end position="63"/>
    </location>
</feature>
<gene>
    <name evidence="2" type="ORF">BBI17_005184</name>
    <name evidence="3" type="ORF">BBO99_00005097</name>
</gene>